<dbReference type="CDD" id="cd00051">
    <property type="entry name" value="EFh"/>
    <property type="match status" value="1"/>
</dbReference>
<organism evidence="5 6">
    <name type="scientific">Paramuricea clavata</name>
    <name type="common">Red gorgonian</name>
    <name type="synonym">Violescent sea-whip</name>
    <dbReference type="NCBI Taxonomy" id="317549"/>
    <lineage>
        <taxon>Eukaryota</taxon>
        <taxon>Metazoa</taxon>
        <taxon>Cnidaria</taxon>
        <taxon>Anthozoa</taxon>
        <taxon>Octocorallia</taxon>
        <taxon>Malacalcyonacea</taxon>
        <taxon>Plexauridae</taxon>
        <taxon>Paramuricea</taxon>
    </lineage>
</organism>
<dbReference type="FunFam" id="1.10.238.10:FF:000020">
    <property type="entry name" value="spectrin alpha chain, non-erythrocytic 1"/>
    <property type="match status" value="1"/>
</dbReference>
<proteinExistence type="predicted"/>
<evidence type="ECO:0000313" key="6">
    <source>
        <dbReference type="Proteomes" id="UP001152795"/>
    </source>
</evidence>
<dbReference type="InterPro" id="IPR014837">
    <property type="entry name" value="EF-hand_Ca_insen"/>
</dbReference>
<dbReference type="InterPro" id="IPR002048">
    <property type="entry name" value="EF_hand_dom"/>
</dbReference>
<evidence type="ECO:0000256" key="2">
    <source>
        <dbReference type="ARBA" id="ARBA00022737"/>
    </source>
</evidence>
<dbReference type="SMART" id="SM00150">
    <property type="entry name" value="SPEC"/>
    <property type="match status" value="1"/>
</dbReference>
<dbReference type="Pfam" id="PF08726">
    <property type="entry name" value="EFhand_Ca_insen"/>
    <property type="match status" value="1"/>
</dbReference>
<dbReference type="SUPFAM" id="SSF47473">
    <property type="entry name" value="EF-hand"/>
    <property type="match status" value="1"/>
</dbReference>
<dbReference type="PANTHER" id="PTHR11915">
    <property type="entry name" value="SPECTRIN/FILAMIN RELATED CYTOSKELETAL PROTEIN"/>
    <property type="match status" value="1"/>
</dbReference>
<dbReference type="InterPro" id="IPR011992">
    <property type="entry name" value="EF-hand-dom_pair"/>
</dbReference>
<dbReference type="InterPro" id="IPR018247">
    <property type="entry name" value="EF_Hand_1_Ca_BS"/>
</dbReference>
<evidence type="ECO:0000256" key="1">
    <source>
        <dbReference type="ARBA" id="ARBA00022723"/>
    </source>
</evidence>
<evidence type="ECO:0000313" key="5">
    <source>
        <dbReference type="EMBL" id="CAB4018517.1"/>
    </source>
</evidence>
<dbReference type="Pfam" id="PF13499">
    <property type="entry name" value="EF-hand_7"/>
    <property type="match status" value="1"/>
</dbReference>
<dbReference type="PROSITE" id="PS00018">
    <property type="entry name" value="EF_HAND_1"/>
    <property type="match status" value="2"/>
</dbReference>
<dbReference type="AlphaFoldDB" id="A0A6S7ILD5"/>
<name>A0A6S7ILD5_PARCT</name>
<keyword evidence="3" id="KW-0106">Calcium</keyword>
<dbReference type="PROSITE" id="PS50222">
    <property type="entry name" value="EF_HAND_2"/>
    <property type="match status" value="2"/>
</dbReference>
<dbReference type="OrthoDB" id="6018565at2759"/>
<keyword evidence="1" id="KW-0479">Metal-binding</keyword>
<keyword evidence="4" id="KW-0009">Actin-binding</keyword>
<dbReference type="Gene3D" id="1.10.238.10">
    <property type="entry name" value="EF-hand"/>
    <property type="match status" value="2"/>
</dbReference>
<evidence type="ECO:0000256" key="4">
    <source>
        <dbReference type="ARBA" id="ARBA00023203"/>
    </source>
</evidence>
<dbReference type="FunFam" id="1.20.58.60:FF:000078">
    <property type="entry name" value="Spectrin alpha chain, non-erythrocytic 1"/>
    <property type="match status" value="1"/>
</dbReference>
<gene>
    <name evidence="5" type="ORF">PACLA_8A011143</name>
</gene>
<sequence>MDLRDEAKRQRDNDELRQDFAENANSFHVWLTETRAVMVDSQGDLEDQLKVIQEKSKEIQERKEALSIVEDLGAQMEEALILDNKYTEHSTVGLAQQWDQLDQLAMRMRHNLEQQIQARKMTGVPEETLKEFAANFRHFDKNKSQFLDHQEFKSCLRSLGYDLPLIEEGLPEPEFEAILKTVDPNGDGVVSLSEYMAFMISRETENVHSSKDVEDAFKALTEGADKDFVTEQELYQSLSRPQAEYCIQHMKPYVDSRGREVPNAYDYKTFCSDLFAN</sequence>
<dbReference type="SMART" id="SM01184">
    <property type="entry name" value="efhand_Ca_insen"/>
    <property type="match status" value="1"/>
</dbReference>
<protein>
    <submittedName>
        <fullName evidence="5">Spectrin alpha chain, non-erythrocytic 1-like</fullName>
    </submittedName>
</protein>
<dbReference type="GO" id="GO:0005509">
    <property type="term" value="F:calcium ion binding"/>
    <property type="evidence" value="ECO:0007669"/>
    <property type="project" value="InterPro"/>
</dbReference>
<dbReference type="GO" id="GO:0003779">
    <property type="term" value="F:actin binding"/>
    <property type="evidence" value="ECO:0007669"/>
    <property type="project" value="UniProtKB-KW"/>
</dbReference>
<evidence type="ECO:0000256" key="3">
    <source>
        <dbReference type="ARBA" id="ARBA00022837"/>
    </source>
</evidence>
<dbReference type="SMART" id="SM00054">
    <property type="entry name" value="EFh"/>
    <property type="match status" value="2"/>
</dbReference>
<dbReference type="InterPro" id="IPR002017">
    <property type="entry name" value="Spectrin_repeat"/>
</dbReference>
<dbReference type="SUPFAM" id="SSF46966">
    <property type="entry name" value="Spectrin repeat"/>
    <property type="match status" value="1"/>
</dbReference>
<dbReference type="Pfam" id="PF00435">
    <property type="entry name" value="Spectrin"/>
    <property type="match status" value="1"/>
</dbReference>
<dbReference type="Proteomes" id="UP001152795">
    <property type="component" value="Unassembled WGS sequence"/>
</dbReference>
<dbReference type="EMBL" id="CACRXK020010041">
    <property type="protein sequence ID" value="CAB4018517.1"/>
    <property type="molecule type" value="Genomic_DNA"/>
</dbReference>
<keyword evidence="2" id="KW-0677">Repeat</keyword>
<comment type="caution">
    <text evidence="5">The sequence shown here is derived from an EMBL/GenBank/DDBJ whole genome shotgun (WGS) entry which is preliminary data.</text>
</comment>
<dbReference type="Gene3D" id="1.20.58.60">
    <property type="match status" value="1"/>
</dbReference>
<accession>A0A6S7ILD5</accession>
<reference evidence="5" key="1">
    <citation type="submission" date="2020-04" db="EMBL/GenBank/DDBJ databases">
        <authorList>
            <person name="Alioto T."/>
            <person name="Alioto T."/>
            <person name="Gomez Garrido J."/>
        </authorList>
    </citation>
    <scope>NUCLEOTIDE SEQUENCE</scope>
    <source>
        <strain evidence="5">A484AB</strain>
    </source>
</reference>
<keyword evidence="6" id="KW-1185">Reference proteome</keyword>
<dbReference type="InterPro" id="IPR018159">
    <property type="entry name" value="Spectrin/alpha-actinin"/>
</dbReference>